<reference evidence="2" key="1">
    <citation type="submission" date="2020-05" db="EMBL/GenBank/DDBJ databases">
        <title>Mycena genomes resolve the evolution of fungal bioluminescence.</title>
        <authorList>
            <person name="Tsai I.J."/>
        </authorList>
    </citation>
    <scope>NUCLEOTIDE SEQUENCE</scope>
    <source>
        <strain evidence="2">171206Taipei</strain>
    </source>
</reference>
<evidence type="ECO:0000313" key="2">
    <source>
        <dbReference type="EMBL" id="KAF7295404.1"/>
    </source>
</evidence>
<dbReference type="AlphaFoldDB" id="A0A8H6W0Y9"/>
<dbReference type="Proteomes" id="UP000636479">
    <property type="component" value="Unassembled WGS sequence"/>
</dbReference>
<feature type="region of interest" description="Disordered" evidence="1">
    <location>
        <begin position="1"/>
        <end position="26"/>
    </location>
</feature>
<evidence type="ECO:0000313" key="3">
    <source>
        <dbReference type="Proteomes" id="UP000636479"/>
    </source>
</evidence>
<sequence length="154" mass="18301">MYRRPRTRFPATLPFDQPPARVDQDDPRGVTPLYILAWRVPPRDLGLYPRQFSTVNPYYTKMWCEAREKEDMKQHISRPLVFNCIRDDEDSDVMYFVVDSNNKRRRIALDSLDMRLAKETLEEFYDPRDEPDAKLGNPLWYRVGSFDDHVPATT</sequence>
<dbReference type="OrthoDB" id="2989856at2759"/>
<dbReference type="RefSeq" id="XP_037216767.1">
    <property type="nucleotide sequence ID" value="XM_037367373.1"/>
</dbReference>
<protein>
    <submittedName>
        <fullName evidence="2">Uncharacterized protein</fullName>
    </submittedName>
</protein>
<name>A0A8H6W0Y9_9AGAR</name>
<proteinExistence type="predicted"/>
<dbReference type="GeneID" id="59349889"/>
<comment type="caution">
    <text evidence="2">The sequence shown here is derived from an EMBL/GenBank/DDBJ whole genome shotgun (WGS) entry which is preliminary data.</text>
</comment>
<accession>A0A8H6W0Y9</accession>
<evidence type="ECO:0000256" key="1">
    <source>
        <dbReference type="SAM" id="MobiDB-lite"/>
    </source>
</evidence>
<gene>
    <name evidence="2" type="ORF">MIND_01080000</name>
</gene>
<dbReference type="EMBL" id="JACAZF010000009">
    <property type="protein sequence ID" value="KAF7295404.1"/>
    <property type="molecule type" value="Genomic_DNA"/>
</dbReference>
<organism evidence="2 3">
    <name type="scientific">Mycena indigotica</name>
    <dbReference type="NCBI Taxonomy" id="2126181"/>
    <lineage>
        <taxon>Eukaryota</taxon>
        <taxon>Fungi</taxon>
        <taxon>Dikarya</taxon>
        <taxon>Basidiomycota</taxon>
        <taxon>Agaricomycotina</taxon>
        <taxon>Agaricomycetes</taxon>
        <taxon>Agaricomycetidae</taxon>
        <taxon>Agaricales</taxon>
        <taxon>Marasmiineae</taxon>
        <taxon>Mycenaceae</taxon>
        <taxon>Mycena</taxon>
    </lineage>
</organism>
<keyword evidence="3" id="KW-1185">Reference proteome</keyword>